<evidence type="ECO:0000313" key="1">
    <source>
        <dbReference type="EMBL" id="PCF55316.1"/>
    </source>
</evidence>
<dbReference type="Proteomes" id="UP000218335">
    <property type="component" value="Unassembled WGS sequence"/>
</dbReference>
<reference evidence="1 2" key="1">
    <citation type="journal article" date="2017" name="PLoS ONE">
        <title>Development of a real-time PCR for detection of Staphylococcus pseudintermedius using a novel automated comparison of whole-genome sequences.</title>
        <authorList>
            <person name="Verstappen K.M."/>
            <person name="Huijbregts L."/>
            <person name="Spaninks M."/>
            <person name="Wagenaar J.A."/>
            <person name="Fluit A.C."/>
            <person name="Duim B."/>
        </authorList>
    </citation>
    <scope>NUCLEOTIDE SEQUENCE [LARGE SCALE GENOMIC DNA]</scope>
    <source>
        <strain evidence="1 2">215070706401-1</strain>
    </source>
</reference>
<comment type="caution">
    <text evidence="1">The sequence shown here is derived from an EMBL/GenBank/DDBJ whole genome shotgun (WGS) entry which is preliminary data.</text>
</comment>
<proteinExistence type="predicted"/>
<dbReference type="NCBIfam" id="TIGR03712">
    <property type="entry name" value="acc_sec_asp2"/>
    <property type="match status" value="1"/>
</dbReference>
<dbReference type="RefSeq" id="WP_096638123.1">
    <property type="nucleotide sequence ID" value="NZ_MWRM01000007.1"/>
</dbReference>
<protein>
    <submittedName>
        <fullName evidence="1">Accessory Sec system protein Asp2</fullName>
    </submittedName>
</protein>
<dbReference type="InterPro" id="IPR029058">
    <property type="entry name" value="AB_hydrolase_fold"/>
</dbReference>
<dbReference type="Pfam" id="PF16929">
    <property type="entry name" value="Asp2"/>
    <property type="match status" value="1"/>
</dbReference>
<sequence length="518" mass="60202">MARKYNMLQIGGENFQHHFSQRKDVNWVHQSFDSLSDIDEIKALMKKQKAFEFVFVQAPYSEALIQVFRLVSSPYNTYVDHRFWNTAFEAEDIVRERFIRPFPYENEADCLDKLWSLAYTGQYGDHIAPRTAIVNQSFEGDYYYEGKHKLVLTGDFGDDFQPIVSWNMYLYNDRDKVNQFWAEYTTTGDVEVSYTLRLYETADMTHLKAIYVLEGERLKEPFNIPHKDYDAFILVSAKAKGKGTLNVGNLHKRWMRNEFGHFILGGQRFSDELREEFIHYFDPGDLKPPLNVYFSGYRTAEGFEGFYMMRRLKAPFLLFGDTRLEGGGFYLGSDTYENQIKKVIQDALNWLGFKDDELILSGLSMGSFGALYYGAQLNPSAVVVGKPLVNVGDIAEGMRLIRPEDFGTSLDVLLRNENALDPNAIKRLNNKFWNTLNQSELSNTIFAVSYMENDDYDLYAFKNLLPVLSRQHARVMSRSIPGRHNDDTPTIASWFTNFYHMILESRFGRVRHERNKSI</sequence>
<accession>A0A2A4GXQ9</accession>
<dbReference type="InterPro" id="IPR022267">
    <property type="entry name" value="Asp2"/>
</dbReference>
<dbReference type="GO" id="GO:0015031">
    <property type="term" value="P:protein transport"/>
    <property type="evidence" value="ECO:0007669"/>
    <property type="project" value="InterPro"/>
</dbReference>
<name>A0A2A4GXQ9_9STAP</name>
<gene>
    <name evidence="1" type="ORF">B5C08_06605</name>
</gene>
<evidence type="ECO:0000313" key="2">
    <source>
        <dbReference type="Proteomes" id="UP000218335"/>
    </source>
</evidence>
<organism evidence="1 2">
    <name type="scientific">Staphylococcus delphini</name>
    <dbReference type="NCBI Taxonomy" id="53344"/>
    <lineage>
        <taxon>Bacteria</taxon>
        <taxon>Bacillati</taxon>
        <taxon>Bacillota</taxon>
        <taxon>Bacilli</taxon>
        <taxon>Bacillales</taxon>
        <taxon>Staphylococcaceae</taxon>
        <taxon>Staphylococcus</taxon>
        <taxon>Staphylococcus intermedius group</taxon>
    </lineage>
</organism>
<dbReference type="EMBL" id="MWUU01000007">
    <property type="protein sequence ID" value="PCF55316.1"/>
    <property type="molecule type" value="Genomic_DNA"/>
</dbReference>
<dbReference type="SUPFAM" id="SSF53474">
    <property type="entry name" value="alpha/beta-Hydrolases"/>
    <property type="match status" value="1"/>
</dbReference>
<dbReference type="AlphaFoldDB" id="A0A2A4GXQ9"/>